<organism evidence="5 6">
    <name type="scientific">Methyloligella halotolerans</name>
    <dbReference type="NCBI Taxonomy" id="1177755"/>
    <lineage>
        <taxon>Bacteria</taxon>
        <taxon>Pseudomonadati</taxon>
        <taxon>Pseudomonadota</taxon>
        <taxon>Alphaproteobacteria</taxon>
        <taxon>Hyphomicrobiales</taxon>
        <taxon>Hyphomicrobiaceae</taxon>
        <taxon>Methyloligella</taxon>
    </lineage>
</organism>
<name>A0A1E2RWR4_9HYPH</name>
<dbReference type="PANTHER" id="PTHR42923">
    <property type="entry name" value="PROTOPORPHYRINOGEN OXIDASE"/>
    <property type="match status" value="1"/>
</dbReference>
<comment type="caution">
    <text evidence="5">The sequence shown here is derived from an EMBL/GenBank/DDBJ whole genome shotgun (WGS) entry which is preliminary data.</text>
</comment>
<dbReference type="Gene3D" id="3.50.50.60">
    <property type="entry name" value="FAD/NAD(P)-binding domain"/>
    <property type="match status" value="1"/>
</dbReference>
<feature type="binding site" evidence="3">
    <location>
        <position position="41"/>
    </location>
    <ligand>
        <name>FAD</name>
        <dbReference type="ChEBI" id="CHEBI:57692"/>
    </ligand>
</feature>
<dbReference type="EMBL" id="MASI01000006">
    <property type="protein sequence ID" value="ODA66706.1"/>
    <property type="molecule type" value="Genomic_DNA"/>
</dbReference>
<dbReference type="PANTHER" id="PTHR42923:SF17">
    <property type="entry name" value="AMINE OXIDASE DOMAIN-CONTAINING PROTEIN"/>
    <property type="match status" value="1"/>
</dbReference>
<comment type="cofactor">
    <cofactor evidence="1">
        <name>FAD</name>
        <dbReference type="ChEBI" id="CHEBI:57692"/>
    </cofactor>
</comment>
<evidence type="ECO:0000256" key="2">
    <source>
        <dbReference type="ARBA" id="ARBA00023002"/>
    </source>
</evidence>
<dbReference type="AlphaFoldDB" id="A0A1E2RWR4"/>
<evidence type="ECO:0000259" key="4">
    <source>
        <dbReference type="Pfam" id="PF01593"/>
    </source>
</evidence>
<reference evidence="5 6" key="1">
    <citation type="submission" date="2016-07" db="EMBL/GenBank/DDBJ databases">
        <title>Draft genome sequence of Methyloligella halotolerans C2T (VKM B-2706T=CCUG 61687T=DSM 25045T), a halotolerant polyhydroxybutyrate accumulating methylotroph.</title>
        <authorList>
            <person name="Vasilenko O.V."/>
            <person name="Doronina N.V."/>
            <person name="Poroshina M.N."/>
            <person name="Tarlachkov S.V."/>
            <person name="Trotsenko Y.A."/>
        </authorList>
    </citation>
    <scope>NUCLEOTIDE SEQUENCE [LARGE SCALE GENOMIC DNA]</scope>
    <source>
        <strain evidence="5 6">VKM B-2706</strain>
    </source>
</reference>
<dbReference type="InterPro" id="IPR002937">
    <property type="entry name" value="Amino_oxidase"/>
</dbReference>
<dbReference type="Pfam" id="PF01593">
    <property type="entry name" value="Amino_oxidase"/>
    <property type="match status" value="1"/>
</dbReference>
<accession>A0A1E2RWR4</accession>
<dbReference type="STRING" id="1177755.A7A08_02474"/>
<dbReference type="InterPro" id="IPR001613">
    <property type="entry name" value="Flavin_amine_oxidase"/>
</dbReference>
<keyword evidence="6" id="KW-1185">Reference proteome</keyword>
<dbReference type="InterPro" id="IPR050464">
    <property type="entry name" value="Zeta_carotene_desat/Oxidored"/>
</dbReference>
<proteinExistence type="predicted"/>
<dbReference type="Proteomes" id="UP000095087">
    <property type="component" value="Unassembled WGS sequence"/>
</dbReference>
<evidence type="ECO:0000313" key="6">
    <source>
        <dbReference type="Proteomes" id="UP000095087"/>
    </source>
</evidence>
<dbReference type="Gene3D" id="3.30.70.1990">
    <property type="match status" value="1"/>
</dbReference>
<dbReference type="PATRIC" id="fig|1177755.3.peg.2495"/>
<keyword evidence="2" id="KW-0560">Oxidoreductase</keyword>
<evidence type="ECO:0000256" key="1">
    <source>
        <dbReference type="ARBA" id="ARBA00001974"/>
    </source>
</evidence>
<evidence type="ECO:0000313" key="5">
    <source>
        <dbReference type="EMBL" id="ODA66706.1"/>
    </source>
</evidence>
<dbReference type="FunFam" id="1.10.405.20:FF:000001">
    <property type="entry name" value="Amine oxidase"/>
    <property type="match status" value="1"/>
</dbReference>
<gene>
    <name evidence="5" type="ORF">A7A08_02474</name>
</gene>
<evidence type="ECO:0000256" key="3">
    <source>
        <dbReference type="PIRSR" id="PIRSR601613-1"/>
    </source>
</evidence>
<sequence length="472" mass="53005">MKRWTRPDLPTGICSRKTGFPLGQDTSEAPLDIGVVGTGISGLAAAWLLSSRHRVTLYDSDVRPGGHSHTVSVTHDDTDTPVDTGFIVYNQDTYPNLTALFALLNIETQPTEMSFSVSLDRGELEYSGSGLGGLFAQRRNLVDMRFWAMLRDLRRFYRTAPRDLPWLPLDMTLGDYLDRGGYGDAFRDDHLIPMGSAIWSASGGSMADYPAAAFIRFFDNHGLLRFRDRPEWRSVSGGSRTYVEKLIAETKATMRLGEAIGDIDTDGDRVRLRDASGAVAEHDHVVIATHADQALAMLARPTEEERRRLCAFRYSRNETILHSDPQAMPKRHSAWAAWNHIGTRDASDEAPTMVTYWMNRLQGLQTRQPFFVSLNPERMPDRIWHRQIYEHPIFDTAALESQRGLWSLQGRRRLWFCGAYFGAGFHEDGLQAGLAVAEQLGGMRRPWQVAAESGRIFFPEAPPDTATEELAA</sequence>
<feature type="domain" description="Amine oxidase" evidence="4">
    <location>
        <begin position="40"/>
        <end position="302"/>
    </location>
</feature>
<dbReference type="InterPro" id="IPR036188">
    <property type="entry name" value="FAD/NAD-bd_sf"/>
</dbReference>
<dbReference type="GO" id="GO:0016491">
    <property type="term" value="F:oxidoreductase activity"/>
    <property type="evidence" value="ECO:0007669"/>
    <property type="project" value="UniProtKB-KW"/>
</dbReference>
<dbReference type="SUPFAM" id="SSF51905">
    <property type="entry name" value="FAD/NAD(P)-binding domain"/>
    <property type="match status" value="1"/>
</dbReference>
<dbReference type="Gene3D" id="1.10.405.20">
    <property type="match status" value="1"/>
</dbReference>
<protein>
    <submittedName>
        <fullName evidence="5">Protoporphyrinogen oxidase</fullName>
    </submittedName>
</protein>
<dbReference type="PRINTS" id="PR00757">
    <property type="entry name" value="AMINEOXDASEF"/>
</dbReference>